<accession>A0A1C7DQL4</accession>
<evidence type="ECO:0000313" key="5">
    <source>
        <dbReference type="Proteomes" id="UP000092687"/>
    </source>
</evidence>
<dbReference type="Proteomes" id="UP000092687">
    <property type="component" value="Chromosome"/>
</dbReference>
<keyword evidence="1" id="KW-0677">Repeat</keyword>
<dbReference type="KEGG" id="phc:BBI08_08055"/>
<dbReference type="SMART" id="SM00530">
    <property type="entry name" value="HTH_XRE"/>
    <property type="match status" value="1"/>
</dbReference>
<dbReference type="PROSITE" id="PS50943">
    <property type="entry name" value="HTH_CROC1"/>
    <property type="match status" value="1"/>
</dbReference>
<dbReference type="STRING" id="1215089.BBI08_08055"/>
<dbReference type="SUPFAM" id="SSF48452">
    <property type="entry name" value="TPR-like"/>
    <property type="match status" value="1"/>
</dbReference>
<dbReference type="SMART" id="SM00028">
    <property type="entry name" value="TPR"/>
    <property type="match status" value="6"/>
</dbReference>
<dbReference type="InterPro" id="IPR010982">
    <property type="entry name" value="Lambda_DNA-bd_dom_sf"/>
</dbReference>
<dbReference type="GO" id="GO:0003677">
    <property type="term" value="F:DNA binding"/>
    <property type="evidence" value="ECO:0007669"/>
    <property type="project" value="InterPro"/>
</dbReference>
<gene>
    <name evidence="4" type="ORF">BBI08_08055</name>
</gene>
<organism evidence="4 5">
    <name type="scientific">Planococcus halocryophilus</name>
    <dbReference type="NCBI Taxonomy" id="1215089"/>
    <lineage>
        <taxon>Bacteria</taxon>
        <taxon>Bacillati</taxon>
        <taxon>Bacillota</taxon>
        <taxon>Bacilli</taxon>
        <taxon>Bacillales</taxon>
        <taxon>Caryophanaceae</taxon>
        <taxon>Planococcus</taxon>
    </lineage>
</organism>
<dbReference type="PANTHER" id="PTHR45641:SF19">
    <property type="entry name" value="NEPHROCYSTIN-3"/>
    <property type="match status" value="1"/>
</dbReference>
<feature type="domain" description="HTH cro/C1-type" evidence="3">
    <location>
        <begin position="7"/>
        <end position="60"/>
    </location>
</feature>
<sequence length="431" mass="50787">MDTGMRLKYHRLKQKISLEEFSSGILSPRELKKIESGVKDPALKELEALCKKLAIPLAPKDNPIGKVLVKNFKNSLLHPQNKAEIMEQYNDIQGHPLLHADEDVELEYCIQQIRYYIITGDLDSAEEKIKEMERFREFMSQEQFYLFHKYNGNYNYILNDYEKALKTYLVAEKIAPNTISASELGDLYYSIGISSTNCRETEKAFKYTEMALKIYQQEFIPKRIVECHLNIAITHQHFGNFKMSMDHYKNALTIGNKLEIDILRFTTEFNLGYSYFLFQNYNQSITHIENSLKYIHPEYTADLLLSYCILIKCQYEVKNFDAAREWLRKGMEIVENKKLNINSPTNHIFKEAYIEFICLVHLLDENYEDFEDYVLNQLIPSLEATDNYFESGYYFGHLGKLYYEQERYKEAAEILNKAKESYKKINTLFGE</sequence>
<dbReference type="InterPro" id="IPR019734">
    <property type="entry name" value="TPR_rpt"/>
</dbReference>
<dbReference type="Pfam" id="PF01381">
    <property type="entry name" value="HTH_3"/>
    <property type="match status" value="1"/>
</dbReference>
<evidence type="ECO:0000256" key="1">
    <source>
        <dbReference type="ARBA" id="ARBA00022737"/>
    </source>
</evidence>
<keyword evidence="5" id="KW-1185">Reference proteome</keyword>
<dbReference type="SUPFAM" id="SSF47413">
    <property type="entry name" value="lambda repressor-like DNA-binding domains"/>
    <property type="match status" value="1"/>
</dbReference>
<proteinExistence type="predicted"/>
<evidence type="ECO:0000313" key="4">
    <source>
        <dbReference type="EMBL" id="ANU13806.1"/>
    </source>
</evidence>
<dbReference type="InterPro" id="IPR001387">
    <property type="entry name" value="Cro/C1-type_HTH"/>
</dbReference>
<dbReference type="EMBL" id="CP016537">
    <property type="protein sequence ID" value="ANU13806.1"/>
    <property type="molecule type" value="Genomic_DNA"/>
</dbReference>
<evidence type="ECO:0000259" key="3">
    <source>
        <dbReference type="PROSITE" id="PS50943"/>
    </source>
</evidence>
<dbReference type="Pfam" id="PF13181">
    <property type="entry name" value="TPR_8"/>
    <property type="match status" value="1"/>
</dbReference>
<dbReference type="InterPro" id="IPR011990">
    <property type="entry name" value="TPR-like_helical_dom_sf"/>
</dbReference>
<dbReference type="Gene3D" id="1.25.40.10">
    <property type="entry name" value="Tetratricopeptide repeat domain"/>
    <property type="match status" value="1"/>
</dbReference>
<dbReference type="PANTHER" id="PTHR45641">
    <property type="entry name" value="TETRATRICOPEPTIDE REPEAT PROTEIN (AFU_ORTHOLOGUE AFUA_6G03870)"/>
    <property type="match status" value="1"/>
</dbReference>
<dbReference type="OrthoDB" id="252257at2"/>
<protein>
    <submittedName>
        <fullName evidence="4">Transcriptional regulator</fullName>
    </submittedName>
</protein>
<dbReference type="RefSeq" id="WP_065528160.1">
    <property type="nucleotide sequence ID" value="NZ_CP016537.2"/>
</dbReference>
<dbReference type="Gene3D" id="1.10.260.40">
    <property type="entry name" value="lambda repressor-like DNA-binding domains"/>
    <property type="match status" value="1"/>
</dbReference>
<keyword evidence="2" id="KW-0802">TPR repeat</keyword>
<name>A0A1C7DQL4_9BACL</name>
<evidence type="ECO:0000256" key="2">
    <source>
        <dbReference type="ARBA" id="ARBA00022803"/>
    </source>
</evidence>
<dbReference type="AlphaFoldDB" id="A0A1C7DQL4"/>
<reference evidence="4" key="1">
    <citation type="submission" date="2016-10" db="EMBL/GenBank/DDBJ databases">
        <authorList>
            <person name="de Groot N.N."/>
        </authorList>
    </citation>
    <scope>NUCLEOTIDE SEQUENCE</scope>
    <source>
        <strain evidence="4">DSM 24743</strain>
    </source>
</reference>